<dbReference type="EMBL" id="POUT01000009">
    <property type="protein sequence ID" value="PNG07371.1"/>
    <property type="molecule type" value="Genomic_DNA"/>
</dbReference>
<reference evidence="2 3" key="1">
    <citation type="submission" date="2018-01" db="EMBL/GenBank/DDBJ databases">
        <title>Denitrification phenotypes of diverse strains of Pseudomonas stutzeri.</title>
        <authorList>
            <person name="Milligan D.A."/>
            <person name="Bergaust L."/>
            <person name="Bakken L.R."/>
            <person name="Frostegard A."/>
        </authorList>
    </citation>
    <scope>NUCLEOTIDE SEQUENCE [LARGE SCALE GENOMIC DNA]</scope>
    <source>
        <strain evidence="2 3">24a75</strain>
    </source>
</reference>
<sequence length="59" mass="6007">MRVLTVTLIASVLALSGCSFSAPGIHARVGDADAVRVDLGGYGHGGHFCPPGHRMKGSC</sequence>
<evidence type="ECO:0000256" key="1">
    <source>
        <dbReference type="SAM" id="SignalP"/>
    </source>
</evidence>
<dbReference type="PROSITE" id="PS51257">
    <property type="entry name" value="PROKAR_LIPOPROTEIN"/>
    <property type="match status" value="1"/>
</dbReference>
<evidence type="ECO:0008006" key="4">
    <source>
        <dbReference type="Google" id="ProtNLM"/>
    </source>
</evidence>
<organism evidence="2 3">
    <name type="scientific">Stutzerimonas stutzeri</name>
    <name type="common">Pseudomonas stutzeri</name>
    <dbReference type="NCBI Taxonomy" id="316"/>
    <lineage>
        <taxon>Bacteria</taxon>
        <taxon>Pseudomonadati</taxon>
        <taxon>Pseudomonadota</taxon>
        <taxon>Gammaproteobacteria</taxon>
        <taxon>Pseudomonadales</taxon>
        <taxon>Pseudomonadaceae</taxon>
        <taxon>Stutzerimonas</taxon>
    </lineage>
</organism>
<comment type="caution">
    <text evidence="2">The sequence shown here is derived from an EMBL/GenBank/DDBJ whole genome shotgun (WGS) entry which is preliminary data.</text>
</comment>
<feature type="chain" id="PRO_5014627562" description="Lipoprotein" evidence="1">
    <location>
        <begin position="22"/>
        <end position="59"/>
    </location>
</feature>
<evidence type="ECO:0000313" key="2">
    <source>
        <dbReference type="EMBL" id="PNG07371.1"/>
    </source>
</evidence>
<dbReference type="AlphaFoldDB" id="A0A2N8SXZ7"/>
<protein>
    <recommendedName>
        <fullName evidence="4">Lipoprotein</fullName>
    </recommendedName>
</protein>
<dbReference type="RefSeq" id="WP_102895112.1">
    <property type="nucleotide sequence ID" value="NZ_JAMOHU010000007.1"/>
</dbReference>
<name>A0A2N8SXZ7_STUST</name>
<keyword evidence="1" id="KW-0732">Signal</keyword>
<feature type="signal peptide" evidence="1">
    <location>
        <begin position="1"/>
        <end position="21"/>
    </location>
</feature>
<evidence type="ECO:0000313" key="3">
    <source>
        <dbReference type="Proteomes" id="UP000236023"/>
    </source>
</evidence>
<proteinExistence type="predicted"/>
<dbReference type="Proteomes" id="UP000236023">
    <property type="component" value="Unassembled WGS sequence"/>
</dbReference>
<gene>
    <name evidence="2" type="ORF">CXK94_16290</name>
</gene>
<accession>A0A2N8SXZ7</accession>